<keyword evidence="1" id="KW-0472">Membrane</keyword>
<keyword evidence="1" id="KW-0812">Transmembrane</keyword>
<dbReference type="PANTHER" id="PTHR34679">
    <property type="match status" value="1"/>
</dbReference>
<accession>W7TGS8</accession>
<dbReference type="InterPro" id="IPR025067">
    <property type="entry name" value="DUF4079"/>
</dbReference>
<dbReference type="OrthoDB" id="4914at2759"/>
<dbReference type="PANTHER" id="PTHR34679:SF2">
    <property type="entry name" value="OS02G0122500 PROTEIN"/>
    <property type="match status" value="1"/>
</dbReference>
<sequence>MRGTYAMAAVTVVTTACFSLQRVDAFIGAGVKARLPSLSRVHAQKPYHVFDTKESFAPTIPGLPVSPEALDLKTIAQGVTFVAPLVLGASDAMAKGGEYGILEGRSFAFVHPIVMGALFLTTAYTGYLGWQFRTIRTLAGEMSALKDSLPKLSDGSKVTLPVSKQIASVESALKNMGEGDEEAKQLKADLNLLRSPGVAVLDTQMAALSEKRKTLLAGDFRDRHYNTASTLLGLGVFTSILGGFNTFFRSGKLFPGPHLYAGAGITVLWAVAASMVPAMQKGNETARSLHIGLNALNLALFAWQVGTGLEIAIKGICVVEGGALCRHTMIGLKDNLRMPPSDSKLKHCFFRRGSEEKYIYIERQET</sequence>
<gene>
    <name evidence="2" type="ORF">Naga_100135g15</name>
</gene>
<dbReference type="EMBL" id="AZIL01000942">
    <property type="protein sequence ID" value="EWM25307.1"/>
    <property type="molecule type" value="Genomic_DNA"/>
</dbReference>
<evidence type="ECO:0000313" key="3">
    <source>
        <dbReference type="Proteomes" id="UP000019335"/>
    </source>
</evidence>
<name>W7TGS8_9STRA</name>
<feature type="transmembrane region" description="Helical" evidence="1">
    <location>
        <begin position="109"/>
        <end position="130"/>
    </location>
</feature>
<dbReference type="AlphaFoldDB" id="W7TGS8"/>
<feature type="transmembrane region" description="Helical" evidence="1">
    <location>
        <begin position="260"/>
        <end position="279"/>
    </location>
</feature>
<evidence type="ECO:0000256" key="1">
    <source>
        <dbReference type="SAM" id="Phobius"/>
    </source>
</evidence>
<dbReference type="Proteomes" id="UP000019335">
    <property type="component" value="Chromosome 11"/>
</dbReference>
<dbReference type="PROSITE" id="PS51257">
    <property type="entry name" value="PROKAR_LIPOPROTEIN"/>
    <property type="match status" value="1"/>
</dbReference>
<keyword evidence="1" id="KW-1133">Transmembrane helix</keyword>
<keyword evidence="3" id="KW-1185">Reference proteome</keyword>
<feature type="transmembrane region" description="Helical" evidence="1">
    <location>
        <begin position="230"/>
        <end position="248"/>
    </location>
</feature>
<reference evidence="2 3" key="1">
    <citation type="journal article" date="2014" name="Mol. Plant">
        <title>Chromosome Scale Genome Assembly and Transcriptome Profiling of Nannochloropsis gaditana in Nitrogen Depletion.</title>
        <authorList>
            <person name="Corteggiani Carpinelli E."/>
            <person name="Telatin A."/>
            <person name="Vitulo N."/>
            <person name="Forcato C."/>
            <person name="D'Angelo M."/>
            <person name="Schiavon R."/>
            <person name="Vezzi A."/>
            <person name="Giacometti G.M."/>
            <person name="Morosinotto T."/>
            <person name="Valle G."/>
        </authorList>
    </citation>
    <scope>NUCLEOTIDE SEQUENCE [LARGE SCALE GENOMIC DNA]</scope>
    <source>
        <strain evidence="2 3">B-31</strain>
    </source>
</reference>
<protein>
    <submittedName>
        <fullName evidence="2">Uncharacterized protein</fullName>
    </submittedName>
</protein>
<dbReference type="Pfam" id="PF13301">
    <property type="entry name" value="DUF4079"/>
    <property type="match status" value="1"/>
</dbReference>
<comment type="caution">
    <text evidence="2">The sequence shown here is derived from an EMBL/GenBank/DDBJ whole genome shotgun (WGS) entry which is preliminary data.</text>
</comment>
<proteinExistence type="predicted"/>
<organism evidence="2 3">
    <name type="scientific">Nannochloropsis gaditana</name>
    <dbReference type="NCBI Taxonomy" id="72520"/>
    <lineage>
        <taxon>Eukaryota</taxon>
        <taxon>Sar</taxon>
        <taxon>Stramenopiles</taxon>
        <taxon>Ochrophyta</taxon>
        <taxon>Eustigmatophyceae</taxon>
        <taxon>Eustigmatales</taxon>
        <taxon>Monodopsidaceae</taxon>
        <taxon>Nannochloropsis</taxon>
    </lineage>
</organism>
<evidence type="ECO:0000313" key="2">
    <source>
        <dbReference type="EMBL" id="EWM25307.1"/>
    </source>
</evidence>